<evidence type="ECO:0000256" key="1">
    <source>
        <dbReference type="ARBA" id="ARBA00004141"/>
    </source>
</evidence>
<organism evidence="7 8">
    <name type="scientific">Slackia equolifaciens</name>
    <dbReference type="NCBI Taxonomy" id="498718"/>
    <lineage>
        <taxon>Bacteria</taxon>
        <taxon>Bacillati</taxon>
        <taxon>Actinomycetota</taxon>
        <taxon>Coriobacteriia</taxon>
        <taxon>Eggerthellales</taxon>
        <taxon>Eggerthellaceae</taxon>
        <taxon>Slackia</taxon>
    </lineage>
</organism>
<dbReference type="InterPro" id="IPR045863">
    <property type="entry name" value="CorA_TM1_TM2"/>
</dbReference>
<evidence type="ECO:0000256" key="4">
    <source>
        <dbReference type="ARBA" id="ARBA00022989"/>
    </source>
</evidence>
<dbReference type="SUPFAM" id="SSF144083">
    <property type="entry name" value="Magnesium transport protein CorA, transmembrane region"/>
    <property type="match status" value="1"/>
</dbReference>
<name>A0A9D2UYA2_9ACTN</name>
<evidence type="ECO:0000313" key="7">
    <source>
        <dbReference type="EMBL" id="HJF66190.1"/>
    </source>
</evidence>
<dbReference type="EMBL" id="DYWI01000170">
    <property type="protein sequence ID" value="HJF66190.1"/>
    <property type="molecule type" value="Genomic_DNA"/>
</dbReference>
<dbReference type="InterPro" id="IPR047199">
    <property type="entry name" value="CorA-like"/>
</dbReference>
<sequence>MIEYFRATGDTRSLVKLDAEEHGCWIALFEPTFEELRAVSERFSIDQDDLMAPLDPEEVSRVERNENYTMFIVDTPVRDETPGAYGYKTIPIGVFETPHHVISVCSMYRIPIIALLKRQRNLHDTAEVRKFTSDMLLASSSAYFTSLQVLNRRRMRLEQDMEHPTRKDLEELFDLDESFVYLTTSLATNDMMLERYRRYVLLSADEEVRELFDDVIIENRQALETTRIYSQILDSTIQHFSMTIDQDLNRTMQLVATITLVLCVPTIVGGFFGMNLEGIPLADSPYGFAIVTGVTAVLLVALLALLKKLKWF</sequence>
<evidence type="ECO:0000256" key="3">
    <source>
        <dbReference type="ARBA" id="ARBA00022692"/>
    </source>
</evidence>
<accession>A0A9D2UYA2</accession>
<feature type="transmembrane region" description="Helical" evidence="6">
    <location>
        <begin position="254"/>
        <end position="274"/>
    </location>
</feature>
<dbReference type="GO" id="GO:0016020">
    <property type="term" value="C:membrane"/>
    <property type="evidence" value="ECO:0007669"/>
    <property type="project" value="UniProtKB-SubCell"/>
</dbReference>
<dbReference type="InterPro" id="IPR002523">
    <property type="entry name" value="MgTranspt_CorA/ZnTranspt_ZntB"/>
</dbReference>
<evidence type="ECO:0000256" key="2">
    <source>
        <dbReference type="ARBA" id="ARBA00009765"/>
    </source>
</evidence>
<dbReference type="AlphaFoldDB" id="A0A9D2UYA2"/>
<dbReference type="Gene3D" id="1.20.58.340">
    <property type="entry name" value="Magnesium transport protein CorA, transmembrane region"/>
    <property type="match status" value="2"/>
</dbReference>
<reference evidence="7" key="1">
    <citation type="journal article" date="2021" name="PeerJ">
        <title>Extensive microbial diversity within the chicken gut microbiome revealed by metagenomics and culture.</title>
        <authorList>
            <person name="Gilroy R."/>
            <person name="Ravi A."/>
            <person name="Getino M."/>
            <person name="Pursley I."/>
            <person name="Horton D.L."/>
            <person name="Alikhan N.F."/>
            <person name="Baker D."/>
            <person name="Gharbi K."/>
            <person name="Hall N."/>
            <person name="Watson M."/>
            <person name="Adriaenssens E.M."/>
            <person name="Foster-Nyarko E."/>
            <person name="Jarju S."/>
            <person name="Secka A."/>
            <person name="Antonio M."/>
            <person name="Oren A."/>
            <person name="Chaudhuri R.R."/>
            <person name="La Ragione R."/>
            <person name="Hildebrand F."/>
            <person name="Pallen M.J."/>
        </authorList>
    </citation>
    <scope>NUCLEOTIDE SEQUENCE</scope>
    <source>
        <strain evidence="7">ChiGjej6B6-11269</strain>
    </source>
</reference>
<dbReference type="GO" id="GO:0046873">
    <property type="term" value="F:metal ion transmembrane transporter activity"/>
    <property type="evidence" value="ECO:0007669"/>
    <property type="project" value="InterPro"/>
</dbReference>
<comment type="caution">
    <text evidence="7">The sequence shown here is derived from an EMBL/GenBank/DDBJ whole genome shotgun (WGS) entry which is preliminary data.</text>
</comment>
<dbReference type="SUPFAM" id="SSF143865">
    <property type="entry name" value="CorA soluble domain-like"/>
    <property type="match status" value="1"/>
</dbReference>
<comment type="similarity">
    <text evidence="2">Belongs to the CorA metal ion transporter (MIT) (TC 1.A.35) family.</text>
</comment>
<evidence type="ECO:0000313" key="8">
    <source>
        <dbReference type="Proteomes" id="UP000786989"/>
    </source>
</evidence>
<keyword evidence="4 6" id="KW-1133">Transmembrane helix</keyword>
<dbReference type="InterPro" id="IPR045861">
    <property type="entry name" value="CorA_cytoplasmic_dom"/>
</dbReference>
<dbReference type="OrthoDB" id="9803416at2"/>
<comment type="subcellular location">
    <subcellularLocation>
        <location evidence="1">Membrane</location>
        <topology evidence="1">Multi-pass membrane protein</topology>
    </subcellularLocation>
</comment>
<dbReference type="Gene3D" id="3.30.460.20">
    <property type="entry name" value="CorA soluble domain-like"/>
    <property type="match status" value="1"/>
</dbReference>
<reference evidence="7" key="2">
    <citation type="submission" date="2021-09" db="EMBL/GenBank/DDBJ databases">
        <authorList>
            <person name="Gilroy R."/>
        </authorList>
    </citation>
    <scope>NUCLEOTIDE SEQUENCE</scope>
    <source>
        <strain evidence="7">ChiGjej6B6-11269</strain>
    </source>
</reference>
<dbReference type="PANTHER" id="PTHR47891">
    <property type="entry name" value="TRANSPORTER-RELATED"/>
    <property type="match status" value="1"/>
</dbReference>
<dbReference type="Pfam" id="PF01544">
    <property type="entry name" value="CorA"/>
    <property type="match status" value="1"/>
</dbReference>
<protein>
    <submittedName>
        <fullName evidence="7">Magnesium transporter CorA family protein</fullName>
    </submittedName>
</protein>
<evidence type="ECO:0000256" key="6">
    <source>
        <dbReference type="SAM" id="Phobius"/>
    </source>
</evidence>
<keyword evidence="5 6" id="KW-0472">Membrane</keyword>
<dbReference type="CDD" id="cd12827">
    <property type="entry name" value="EcCorA_ZntB-like_u2"/>
    <property type="match status" value="1"/>
</dbReference>
<gene>
    <name evidence="7" type="ORF">K8U77_08790</name>
</gene>
<proteinExistence type="inferred from homology"/>
<evidence type="ECO:0000256" key="5">
    <source>
        <dbReference type="ARBA" id="ARBA00023136"/>
    </source>
</evidence>
<dbReference type="PANTHER" id="PTHR47891:SF1">
    <property type="entry name" value="CORA-MAGNESIUM AND COBALT TRANSPORTER"/>
    <property type="match status" value="1"/>
</dbReference>
<dbReference type="Proteomes" id="UP000786989">
    <property type="component" value="Unassembled WGS sequence"/>
</dbReference>
<feature type="transmembrane region" description="Helical" evidence="6">
    <location>
        <begin position="286"/>
        <end position="306"/>
    </location>
</feature>
<keyword evidence="3 6" id="KW-0812">Transmembrane</keyword>